<organism evidence="1 2">
    <name type="scientific">Oryza meyeriana var. granulata</name>
    <dbReference type="NCBI Taxonomy" id="110450"/>
    <lineage>
        <taxon>Eukaryota</taxon>
        <taxon>Viridiplantae</taxon>
        <taxon>Streptophyta</taxon>
        <taxon>Embryophyta</taxon>
        <taxon>Tracheophyta</taxon>
        <taxon>Spermatophyta</taxon>
        <taxon>Magnoliopsida</taxon>
        <taxon>Liliopsida</taxon>
        <taxon>Poales</taxon>
        <taxon>Poaceae</taxon>
        <taxon>BOP clade</taxon>
        <taxon>Oryzoideae</taxon>
        <taxon>Oryzeae</taxon>
        <taxon>Oryzinae</taxon>
        <taxon>Oryza</taxon>
        <taxon>Oryza meyeriana</taxon>
    </lineage>
</organism>
<keyword evidence="2" id="KW-1185">Reference proteome</keyword>
<dbReference type="AlphaFoldDB" id="A0A6G1EUZ1"/>
<dbReference type="EMBL" id="SPHZ02000002">
    <property type="protein sequence ID" value="KAF0928419.1"/>
    <property type="molecule type" value="Genomic_DNA"/>
</dbReference>
<accession>A0A6G1EUZ1</accession>
<gene>
    <name evidence="1" type="ORF">E2562_003237</name>
</gene>
<comment type="caution">
    <text evidence="1">The sequence shown here is derived from an EMBL/GenBank/DDBJ whole genome shotgun (WGS) entry which is preliminary data.</text>
</comment>
<dbReference type="Proteomes" id="UP000479710">
    <property type="component" value="Unassembled WGS sequence"/>
</dbReference>
<feature type="non-terminal residue" evidence="1">
    <location>
        <position position="80"/>
    </location>
</feature>
<evidence type="ECO:0000313" key="1">
    <source>
        <dbReference type="EMBL" id="KAF0928419.1"/>
    </source>
</evidence>
<name>A0A6G1EUZ1_9ORYZ</name>
<evidence type="ECO:0000313" key="2">
    <source>
        <dbReference type="Proteomes" id="UP000479710"/>
    </source>
</evidence>
<protein>
    <submittedName>
        <fullName evidence="1">Uncharacterized protein</fullName>
    </submittedName>
</protein>
<reference evidence="1 2" key="1">
    <citation type="submission" date="2019-11" db="EMBL/GenBank/DDBJ databases">
        <title>Whole genome sequence of Oryza granulata.</title>
        <authorList>
            <person name="Li W."/>
        </authorList>
    </citation>
    <scope>NUCLEOTIDE SEQUENCE [LARGE SCALE GENOMIC DNA]</scope>
    <source>
        <strain evidence="2">cv. Menghai</strain>
        <tissue evidence="1">Leaf</tissue>
    </source>
</reference>
<proteinExistence type="predicted"/>
<sequence>MALEAVVYSHGGHFGGYGLMGGPAAAAAPAPWCCDDGFAAGGSGELCGGSWDDPLFAPSLDVQDVEEWEVDQDASSCKAA</sequence>